<feature type="transmembrane region" description="Helical" evidence="5">
    <location>
        <begin position="148"/>
        <end position="172"/>
    </location>
</feature>
<proteinExistence type="predicted"/>
<evidence type="ECO:0000256" key="4">
    <source>
        <dbReference type="ARBA" id="ARBA00023136"/>
    </source>
</evidence>
<dbReference type="STRING" id="413434.SAMN04488132_101539"/>
<evidence type="ECO:0000256" key="5">
    <source>
        <dbReference type="SAM" id="Phobius"/>
    </source>
</evidence>
<dbReference type="SUPFAM" id="SSF81340">
    <property type="entry name" value="Clc chloride channel"/>
    <property type="match status" value="1"/>
</dbReference>
<dbReference type="PANTHER" id="PTHR43427">
    <property type="entry name" value="CHLORIDE CHANNEL PROTEIN CLC-E"/>
    <property type="match status" value="1"/>
</dbReference>
<feature type="transmembrane region" description="Helical" evidence="5">
    <location>
        <begin position="93"/>
        <end position="113"/>
    </location>
</feature>
<evidence type="ECO:0000256" key="2">
    <source>
        <dbReference type="ARBA" id="ARBA00022692"/>
    </source>
</evidence>
<dbReference type="GO" id="GO:0016020">
    <property type="term" value="C:membrane"/>
    <property type="evidence" value="ECO:0007669"/>
    <property type="project" value="UniProtKB-SubCell"/>
</dbReference>
<feature type="transmembrane region" description="Helical" evidence="5">
    <location>
        <begin position="265"/>
        <end position="284"/>
    </location>
</feature>
<dbReference type="InterPro" id="IPR001807">
    <property type="entry name" value="ClC"/>
</dbReference>
<dbReference type="CDD" id="cd03682">
    <property type="entry name" value="ClC_sycA_like"/>
    <property type="match status" value="1"/>
</dbReference>
<comment type="subcellular location">
    <subcellularLocation>
        <location evidence="1">Membrane</location>
        <topology evidence="1">Multi-pass membrane protein</topology>
    </subcellularLocation>
</comment>
<name>A0A1T4K8T3_9BACT</name>
<dbReference type="GO" id="GO:0015108">
    <property type="term" value="F:chloride transmembrane transporter activity"/>
    <property type="evidence" value="ECO:0007669"/>
    <property type="project" value="InterPro"/>
</dbReference>
<dbReference type="PANTHER" id="PTHR43427:SF12">
    <property type="entry name" value="CHLORIDE TRANSPORTER"/>
    <property type="match status" value="1"/>
</dbReference>
<evidence type="ECO:0000313" key="6">
    <source>
        <dbReference type="EMBL" id="SJZ38806.1"/>
    </source>
</evidence>
<feature type="transmembrane region" description="Helical" evidence="5">
    <location>
        <begin position="184"/>
        <end position="205"/>
    </location>
</feature>
<feature type="transmembrane region" description="Helical" evidence="5">
    <location>
        <begin position="393"/>
        <end position="409"/>
    </location>
</feature>
<keyword evidence="4 5" id="KW-0472">Membrane</keyword>
<dbReference type="InterPro" id="IPR050368">
    <property type="entry name" value="ClC-type_chloride_channel"/>
</dbReference>
<dbReference type="OrthoDB" id="9767361at2"/>
<keyword evidence="7" id="KW-1185">Reference proteome</keyword>
<evidence type="ECO:0000313" key="7">
    <source>
        <dbReference type="Proteomes" id="UP000190888"/>
    </source>
</evidence>
<feature type="transmembrane region" description="Helical" evidence="5">
    <location>
        <begin position="20"/>
        <end position="42"/>
    </location>
</feature>
<feature type="transmembrane region" description="Helical" evidence="5">
    <location>
        <begin position="54"/>
        <end position="72"/>
    </location>
</feature>
<organism evidence="6 7">
    <name type="scientific">Sediminibacterium ginsengisoli</name>
    <dbReference type="NCBI Taxonomy" id="413434"/>
    <lineage>
        <taxon>Bacteria</taxon>
        <taxon>Pseudomonadati</taxon>
        <taxon>Bacteroidota</taxon>
        <taxon>Chitinophagia</taxon>
        <taxon>Chitinophagales</taxon>
        <taxon>Chitinophagaceae</taxon>
        <taxon>Sediminibacterium</taxon>
    </lineage>
</organism>
<sequence length="434" mass="46884">MKQIKTIIPGFSTLKHAAQWLCYLLVLAILSGSMVALFLWLLELATEFRWQHEWLLFLLPVAGVLIYLLYRFKGKRSEKGNDLVIDEIHEPGGGIPVGMTPLILFSTIVTHLFGGSAGREGTAVQMGGSLAALTGKWFRLPANKAGTLLMAGIAAGFGAVFGTPVAGAVFALEVLTVGKLRYQAFIPCIIAALLADLVCNAWGISHVQYRNYLSEDLNADVLLRFNWLLFLKVLLGGILFGLAARLFATGLHTFKKMVSKLPVRAGWLVPFAGGCIIIGLSYWLQTSDYLGLGVSSKTEAGTSIISAFRQNGATDWSWFWKILFTVITLGTGFKGGEVTPLFFIGATLGNTIAAHTGAPADLFAALGFIAVFAGATNTPIACTLLGIELFGPAYALYFTVACFAAYYSSGHKGIYKSQRVPVSKFDKWRRTTDG</sequence>
<dbReference type="AlphaFoldDB" id="A0A1T4K8T3"/>
<dbReference type="InterPro" id="IPR014743">
    <property type="entry name" value="Cl-channel_core"/>
</dbReference>
<accession>A0A1T4K8T3</accession>
<keyword evidence="3 5" id="KW-1133">Transmembrane helix</keyword>
<evidence type="ECO:0000256" key="1">
    <source>
        <dbReference type="ARBA" id="ARBA00004141"/>
    </source>
</evidence>
<dbReference type="RefSeq" id="WP_078829867.1">
    <property type="nucleotide sequence ID" value="NZ_FUWH01000001.1"/>
</dbReference>
<dbReference type="PRINTS" id="PR00762">
    <property type="entry name" value="CLCHANNEL"/>
</dbReference>
<keyword evidence="2 5" id="KW-0812">Transmembrane</keyword>
<dbReference type="Gene3D" id="1.10.3080.10">
    <property type="entry name" value="Clc chloride channel"/>
    <property type="match status" value="1"/>
</dbReference>
<dbReference type="Proteomes" id="UP000190888">
    <property type="component" value="Unassembled WGS sequence"/>
</dbReference>
<protein>
    <submittedName>
        <fullName evidence="6">H+/Cl-antiporter ClcA</fullName>
    </submittedName>
</protein>
<gene>
    <name evidence="6" type="ORF">SAMN04488132_101539</name>
</gene>
<dbReference type="EMBL" id="FUWH01000001">
    <property type="protein sequence ID" value="SJZ38806.1"/>
    <property type="molecule type" value="Genomic_DNA"/>
</dbReference>
<feature type="transmembrane region" description="Helical" evidence="5">
    <location>
        <begin position="318"/>
        <end position="343"/>
    </location>
</feature>
<feature type="transmembrane region" description="Helical" evidence="5">
    <location>
        <begin position="225"/>
        <end position="244"/>
    </location>
</feature>
<evidence type="ECO:0000256" key="3">
    <source>
        <dbReference type="ARBA" id="ARBA00022989"/>
    </source>
</evidence>
<reference evidence="6 7" key="1">
    <citation type="submission" date="2017-02" db="EMBL/GenBank/DDBJ databases">
        <authorList>
            <person name="Peterson S.W."/>
        </authorList>
    </citation>
    <scope>NUCLEOTIDE SEQUENCE [LARGE SCALE GENOMIC DNA]</scope>
    <source>
        <strain evidence="6 7">DSM 22335</strain>
    </source>
</reference>
<dbReference type="Pfam" id="PF00654">
    <property type="entry name" value="Voltage_CLC"/>
    <property type="match status" value="1"/>
</dbReference>